<organism evidence="15 16">
    <name type="scientific">Mikania micrantha</name>
    <name type="common">bitter vine</name>
    <dbReference type="NCBI Taxonomy" id="192012"/>
    <lineage>
        <taxon>Eukaryota</taxon>
        <taxon>Viridiplantae</taxon>
        <taxon>Streptophyta</taxon>
        <taxon>Embryophyta</taxon>
        <taxon>Tracheophyta</taxon>
        <taxon>Spermatophyta</taxon>
        <taxon>Magnoliopsida</taxon>
        <taxon>eudicotyledons</taxon>
        <taxon>Gunneridae</taxon>
        <taxon>Pentapetalae</taxon>
        <taxon>asterids</taxon>
        <taxon>campanulids</taxon>
        <taxon>Asterales</taxon>
        <taxon>Asteraceae</taxon>
        <taxon>Asteroideae</taxon>
        <taxon>Heliantheae alliance</taxon>
        <taxon>Eupatorieae</taxon>
        <taxon>Mikania</taxon>
    </lineage>
</organism>
<evidence type="ECO:0000256" key="3">
    <source>
        <dbReference type="ARBA" id="ARBA00022692"/>
    </source>
</evidence>
<keyword evidence="3 13" id="KW-0812">Transmembrane</keyword>
<dbReference type="InterPro" id="IPR019358">
    <property type="entry name" value="NEMP_fam"/>
</dbReference>
<dbReference type="PANTHER" id="PTHR31587">
    <property type="entry name" value="TRANSMEMBRANE PROTEIN (DUF2215)"/>
    <property type="match status" value="1"/>
</dbReference>
<dbReference type="EMBL" id="SZYD01000003">
    <property type="protein sequence ID" value="KAD6795419.1"/>
    <property type="molecule type" value="Genomic_DNA"/>
</dbReference>
<gene>
    <name evidence="15" type="ORF">E3N88_06315</name>
</gene>
<reference evidence="15 16" key="1">
    <citation type="submission" date="2019-05" db="EMBL/GenBank/DDBJ databases">
        <title>Mikania micrantha, genome provides insights into the molecular mechanism of rapid growth.</title>
        <authorList>
            <person name="Liu B."/>
        </authorList>
    </citation>
    <scope>NUCLEOTIDE SEQUENCE [LARGE SCALE GENOMIC DNA]</scope>
    <source>
        <strain evidence="15">NLD-2019</strain>
        <tissue evidence="15">Leaf</tissue>
    </source>
</reference>
<comment type="subcellular location">
    <subcellularLocation>
        <location evidence="1">Nucleus inner membrane</location>
        <topology evidence="1">Multi-pass membrane protein</topology>
        <orientation evidence="1">Nucleoplasmic side</orientation>
    </subcellularLocation>
</comment>
<accession>A0A5N6PRD6</accession>
<keyword evidence="6 11" id="KW-0863">Zinc-finger</keyword>
<feature type="transmembrane region" description="Helical" evidence="13">
    <location>
        <begin position="209"/>
        <end position="230"/>
    </location>
</feature>
<evidence type="ECO:0000313" key="15">
    <source>
        <dbReference type="EMBL" id="KAD6795419.1"/>
    </source>
</evidence>
<evidence type="ECO:0000256" key="4">
    <source>
        <dbReference type="ARBA" id="ARBA00022723"/>
    </source>
</evidence>
<evidence type="ECO:0000256" key="1">
    <source>
        <dbReference type="ARBA" id="ARBA00004575"/>
    </source>
</evidence>
<name>A0A5N6PRD6_9ASTR</name>
<dbReference type="Pfam" id="PF10225">
    <property type="entry name" value="NEMP"/>
    <property type="match status" value="1"/>
</dbReference>
<evidence type="ECO:0000256" key="13">
    <source>
        <dbReference type="SAM" id="Phobius"/>
    </source>
</evidence>
<evidence type="ECO:0000256" key="2">
    <source>
        <dbReference type="ARBA" id="ARBA00005748"/>
    </source>
</evidence>
<keyword evidence="8 13" id="KW-1133">Transmembrane helix</keyword>
<feature type="region of interest" description="Disordered" evidence="12">
    <location>
        <begin position="450"/>
        <end position="469"/>
    </location>
</feature>
<feature type="transmembrane region" description="Helical" evidence="13">
    <location>
        <begin position="152"/>
        <end position="172"/>
    </location>
</feature>
<feature type="region of interest" description="Disordered" evidence="12">
    <location>
        <begin position="1200"/>
        <end position="1219"/>
    </location>
</feature>
<keyword evidence="7" id="KW-0862">Zinc</keyword>
<feature type="transmembrane region" description="Helical" evidence="13">
    <location>
        <begin position="178"/>
        <end position="197"/>
    </location>
</feature>
<protein>
    <recommendedName>
        <fullName evidence="14">SWIM-type domain-containing protein</fullName>
    </recommendedName>
</protein>
<dbReference type="Proteomes" id="UP000326396">
    <property type="component" value="Linkage Group LG11"/>
</dbReference>
<evidence type="ECO:0000256" key="12">
    <source>
        <dbReference type="SAM" id="MobiDB-lite"/>
    </source>
</evidence>
<evidence type="ECO:0000256" key="9">
    <source>
        <dbReference type="ARBA" id="ARBA00023136"/>
    </source>
</evidence>
<dbReference type="InterPro" id="IPR007527">
    <property type="entry name" value="Znf_SWIM"/>
</dbReference>
<dbReference type="Pfam" id="PF04434">
    <property type="entry name" value="SWIM"/>
    <property type="match status" value="1"/>
</dbReference>
<dbReference type="SMART" id="SM00575">
    <property type="entry name" value="ZnF_PMZ"/>
    <property type="match status" value="1"/>
</dbReference>
<feature type="transmembrane region" description="Helical" evidence="13">
    <location>
        <begin position="250"/>
        <end position="270"/>
    </location>
</feature>
<comment type="caution">
    <text evidence="15">The sequence shown here is derived from an EMBL/GenBank/DDBJ whole genome shotgun (WGS) entry which is preliminary data.</text>
</comment>
<evidence type="ECO:0000256" key="5">
    <source>
        <dbReference type="ARBA" id="ARBA00022729"/>
    </source>
</evidence>
<dbReference type="InterPro" id="IPR004330">
    <property type="entry name" value="FAR1_DNA_bnd_dom"/>
</dbReference>
<dbReference type="AlphaFoldDB" id="A0A5N6PRD6"/>
<proteinExistence type="inferred from homology"/>
<feature type="transmembrane region" description="Helical" evidence="13">
    <location>
        <begin position="309"/>
        <end position="334"/>
    </location>
</feature>
<comment type="similarity">
    <text evidence="2">Belongs to the NEMP family.</text>
</comment>
<dbReference type="Pfam" id="PF03101">
    <property type="entry name" value="FAR1"/>
    <property type="match status" value="1"/>
</dbReference>
<evidence type="ECO:0000256" key="11">
    <source>
        <dbReference type="PROSITE-ProRule" id="PRU00325"/>
    </source>
</evidence>
<keyword evidence="4" id="KW-0479">Metal-binding</keyword>
<keyword evidence="9 13" id="KW-0472">Membrane</keyword>
<evidence type="ECO:0000256" key="8">
    <source>
        <dbReference type="ARBA" id="ARBA00022989"/>
    </source>
</evidence>
<dbReference type="GO" id="GO:0005637">
    <property type="term" value="C:nuclear inner membrane"/>
    <property type="evidence" value="ECO:0007669"/>
    <property type="project" value="UniProtKB-SubCell"/>
</dbReference>
<feature type="domain" description="SWIM-type" evidence="14">
    <location>
        <begin position="1047"/>
        <end position="1083"/>
    </location>
</feature>
<dbReference type="OrthoDB" id="1890267at2759"/>
<keyword evidence="16" id="KW-1185">Reference proteome</keyword>
<evidence type="ECO:0000256" key="6">
    <source>
        <dbReference type="ARBA" id="ARBA00022771"/>
    </source>
</evidence>
<dbReference type="InterPro" id="IPR006564">
    <property type="entry name" value="Znf_PMZ"/>
</dbReference>
<evidence type="ECO:0000256" key="10">
    <source>
        <dbReference type="ARBA" id="ARBA00023242"/>
    </source>
</evidence>
<dbReference type="GO" id="GO:0008270">
    <property type="term" value="F:zinc ion binding"/>
    <property type="evidence" value="ECO:0007669"/>
    <property type="project" value="UniProtKB-KW"/>
</dbReference>
<evidence type="ECO:0000256" key="7">
    <source>
        <dbReference type="ARBA" id="ARBA00022833"/>
    </source>
</evidence>
<dbReference type="PANTHER" id="PTHR31587:SF4">
    <property type="entry name" value="TRANSMEMBRANE PROTEIN (DUF2215)"/>
    <property type="match status" value="1"/>
</dbReference>
<evidence type="ECO:0000259" key="14">
    <source>
        <dbReference type="PROSITE" id="PS50966"/>
    </source>
</evidence>
<evidence type="ECO:0000313" key="16">
    <source>
        <dbReference type="Proteomes" id="UP000326396"/>
    </source>
</evidence>
<sequence length="1244" mass="142114">MTNFKRQLEPRTLSEQPLYPNWDRAIAKSALLQLSPSLVVENSPGSRPGSKVVCERLEVNGLARLRNLTSFFSSLKLKVINANFTGRPPNIAVCFHRNASLGVGMCPEGLWEKLTNGSWVRSMSPFDHKFLDVCSVGPSVGTVEVVLNEEFYLYRVIFLILGITMMTFASSLSNSLATYYGGAMTLGVLLVVLVILFQGMKILPSGRKSSLALVLYGSIVGVGSFLFSYVPTLLHALLLEMGISEDLYSPVAAFLLVFVVLCGAWLGFWAVRKLVLTEDGSIDTGVAKFVAWSIRLVASSMILQCSVDPLLAVAALVSGILIPSAAQWLLSYYASKMLPRKHKRSRKPVSSLPDEDSSRYKNKQELHLSDSNTFYSTFHDTPARKQYSKDEWDMFTKDSTKKALESLVGSHDFNRWAVANADRLTLLPKKDTKPSPRSCILFDAVDKKSKANVKQPRKSKGVPVDPSKKIDQDTTKMILEGKSNIVQLRKRIEDTQDMDSIKRRKLTKNSIREEYFAKMKRVGKKCSSNSTGYEDKSDGEHIRGKIKTQKADDDDDVDYKEDDEFSDDEVEVKFGRKATKWMEARKTSLIVGTDANKIQEYDVREIQQATNNHHEKQPVDDLYENQIREKTNFFNVQDISVDIDEVRLFDQESVQLNKDNETQDIAGPSIETCNYSHPLFLTAVENEDSVCSTLDESPNGTRYWTPIVRGDISPVIGSVFDRWDDVVNMYEQYAQSAGFCTRFGVMKKNKDGFVTHRYMMCTKADKPNGLVFDSLEKSPARRSNFKVTDCKARIKLRVIKESSKYELYDFVEKHNHGLINADNLDLSRKRCKLNFADQEYITKCRLANVGPDKAHRLQVCGNVLRNTNIRNAIHKLVWNVYIDPSTFESRWNMLMEQYNLKDHGWLNAVYSVRHQWVPGYFKDIPMCCLMKTTSRCESSNSLFKVNSSSSNTLIQFLSCFDSAIDGQRFNQRVLEHNTATTLPQFHTMLPIESNANEIYTRTIFKEVQKEIFKSTTLCYILNSKIVDEIHTYCIAHQDNRHDIINEFTVTLDLKDNSASCSCLGFTRIGYLCRHVFCVFRHHKIKKIPYKYVHDRWRRDVLPKNVFSMSNRYGIDQDKNSITRSRILDNIQQSVDRVRKDTERLDLLDKQIQRIKDEIFQDFPCEPFSQNKGIIIQELVNVSEPQKVQYTIPYGIRNKGCGNNRRLVGPGGSDEDDYEFVKDDSDFLDKQVDEDFEDDNEDDDV</sequence>
<keyword evidence="10" id="KW-0539">Nucleus</keyword>
<dbReference type="PROSITE" id="PS50966">
    <property type="entry name" value="ZF_SWIM"/>
    <property type="match status" value="1"/>
</dbReference>
<keyword evidence="5" id="KW-0732">Signal</keyword>